<dbReference type="AlphaFoldDB" id="A0A7V7UCS9"/>
<gene>
    <name evidence="5" type="ORF">F7O84_05170</name>
</gene>
<evidence type="ECO:0000313" key="5">
    <source>
        <dbReference type="EMBL" id="KAB1439777.1"/>
    </source>
</evidence>
<evidence type="ECO:0000256" key="2">
    <source>
        <dbReference type="ARBA" id="ARBA00023125"/>
    </source>
</evidence>
<dbReference type="EMBL" id="WAGX01000004">
    <property type="protein sequence ID" value="KAB1439777.1"/>
    <property type="molecule type" value="Genomic_DNA"/>
</dbReference>
<dbReference type="Pfam" id="PF12833">
    <property type="entry name" value="HTH_18"/>
    <property type="match status" value="1"/>
</dbReference>
<name>A0A7V7UCS9_9FIRM</name>
<dbReference type="InterPro" id="IPR009057">
    <property type="entry name" value="Homeodomain-like_sf"/>
</dbReference>
<evidence type="ECO:0000259" key="4">
    <source>
        <dbReference type="PROSITE" id="PS01124"/>
    </source>
</evidence>
<dbReference type="Proteomes" id="UP000461768">
    <property type="component" value="Unassembled WGS sequence"/>
</dbReference>
<dbReference type="InterPro" id="IPR020449">
    <property type="entry name" value="Tscrpt_reg_AraC-type_HTH"/>
</dbReference>
<dbReference type="GO" id="GO:0043565">
    <property type="term" value="F:sequence-specific DNA binding"/>
    <property type="evidence" value="ECO:0007669"/>
    <property type="project" value="InterPro"/>
</dbReference>
<dbReference type="OrthoDB" id="9778008at2"/>
<keyword evidence="1" id="KW-0805">Transcription regulation</keyword>
<keyword evidence="2" id="KW-0238">DNA-binding</keyword>
<dbReference type="RefSeq" id="WP_151142627.1">
    <property type="nucleotide sequence ID" value="NZ_WAGX01000004.1"/>
</dbReference>
<dbReference type="PANTHER" id="PTHR43280">
    <property type="entry name" value="ARAC-FAMILY TRANSCRIPTIONAL REGULATOR"/>
    <property type="match status" value="1"/>
</dbReference>
<evidence type="ECO:0000313" key="6">
    <source>
        <dbReference type="Proteomes" id="UP000461768"/>
    </source>
</evidence>
<dbReference type="PROSITE" id="PS01124">
    <property type="entry name" value="HTH_ARAC_FAMILY_2"/>
    <property type="match status" value="1"/>
</dbReference>
<evidence type="ECO:0000256" key="3">
    <source>
        <dbReference type="ARBA" id="ARBA00023163"/>
    </source>
</evidence>
<reference evidence="5 6" key="2">
    <citation type="submission" date="2020-02" db="EMBL/GenBank/DDBJ databases">
        <title>Candidatus Galacturonibacter soehngenii shows hetero-acetogenic catabolism of galacturonic acid but lacks a canonical carbon monoxide dehydrogenase/acetyl-CoA synthase complex.</title>
        <authorList>
            <person name="Diender M."/>
            <person name="Stouten G.R."/>
            <person name="Petersen J.F."/>
            <person name="Nielsen P.H."/>
            <person name="Dueholm M.S."/>
            <person name="Pronk J.T."/>
            <person name="Van Loosdrecht M.C.M."/>
        </authorList>
    </citation>
    <scope>NUCLEOTIDE SEQUENCE [LARGE SCALE GENOMIC DNA]</scope>
    <source>
        <strain evidence="5">GalUA</strain>
    </source>
</reference>
<feature type="domain" description="HTH araC/xylS-type" evidence="4">
    <location>
        <begin position="172"/>
        <end position="270"/>
    </location>
</feature>
<comment type="caution">
    <text evidence="5">The sequence shown here is derived from an EMBL/GenBank/DDBJ whole genome shotgun (WGS) entry which is preliminary data.</text>
</comment>
<dbReference type="PANTHER" id="PTHR43280:SF28">
    <property type="entry name" value="HTH-TYPE TRANSCRIPTIONAL ACTIVATOR RHAS"/>
    <property type="match status" value="1"/>
</dbReference>
<keyword evidence="6" id="KW-1185">Reference proteome</keyword>
<dbReference type="SUPFAM" id="SSF51215">
    <property type="entry name" value="Regulatory protein AraC"/>
    <property type="match status" value="1"/>
</dbReference>
<protein>
    <submittedName>
        <fullName evidence="5">Helix-turn-helix transcriptional regulator</fullName>
    </submittedName>
</protein>
<proteinExistence type="predicted"/>
<accession>A0A7V7UCS9</accession>
<dbReference type="Gene3D" id="1.10.10.60">
    <property type="entry name" value="Homeodomain-like"/>
    <property type="match status" value="2"/>
</dbReference>
<dbReference type="PRINTS" id="PR00032">
    <property type="entry name" value="HTHARAC"/>
</dbReference>
<reference evidence="5 6" key="1">
    <citation type="submission" date="2019-09" db="EMBL/GenBank/DDBJ databases">
        <authorList>
            <person name="Valk L.C."/>
        </authorList>
    </citation>
    <scope>NUCLEOTIDE SEQUENCE [LARGE SCALE GENOMIC DNA]</scope>
    <source>
        <strain evidence="5">GalUA</strain>
    </source>
</reference>
<keyword evidence="3" id="KW-0804">Transcription</keyword>
<dbReference type="GO" id="GO:0003700">
    <property type="term" value="F:DNA-binding transcription factor activity"/>
    <property type="evidence" value="ECO:0007669"/>
    <property type="project" value="InterPro"/>
</dbReference>
<dbReference type="SMART" id="SM00342">
    <property type="entry name" value="HTH_ARAC"/>
    <property type="match status" value="1"/>
</dbReference>
<organism evidence="5 6">
    <name type="scientific">Candidatus Galacturonatibacter soehngenii</name>
    <dbReference type="NCBI Taxonomy" id="2307010"/>
    <lineage>
        <taxon>Bacteria</taxon>
        <taxon>Bacillati</taxon>
        <taxon>Bacillota</taxon>
        <taxon>Clostridia</taxon>
        <taxon>Lachnospirales</taxon>
        <taxon>Lachnospiraceae</taxon>
        <taxon>Candidatus Galacturonatibacter</taxon>
    </lineage>
</organism>
<dbReference type="InterPro" id="IPR018060">
    <property type="entry name" value="HTH_AraC"/>
</dbReference>
<dbReference type="PROSITE" id="PS00041">
    <property type="entry name" value="HTH_ARAC_FAMILY_1"/>
    <property type="match status" value="1"/>
</dbReference>
<dbReference type="InterPro" id="IPR037923">
    <property type="entry name" value="HTH-like"/>
</dbReference>
<sequence>MNLNNLVLQYAKANLELDGAYRLSIPPGSKVSAQTTMKGVCGFVIPIRGEAKFTVCNEDYALKQGVVLHAGSGMELSKEVIGNENWEFILLHYRVLQEEKHKESLFHMHYTINIFPDQNEEIIRTLDSIISLQKEYGTKHMLTTKILLYELISKLFIFSEIREKLEPKDPIDEVLSYIHGHLDENLSVAEIAENFQWSAKQFHYSFQKKLGVAPKKYIMDTKIKRAKRLLLESDLAIAEIASRIGYEDPLHFSRIFKRNTGISPSVFRKQFEKNPC</sequence>
<dbReference type="InterPro" id="IPR018062">
    <property type="entry name" value="HTH_AraC-typ_CS"/>
</dbReference>
<evidence type="ECO:0000256" key="1">
    <source>
        <dbReference type="ARBA" id="ARBA00023015"/>
    </source>
</evidence>
<dbReference type="SUPFAM" id="SSF46689">
    <property type="entry name" value="Homeodomain-like"/>
    <property type="match status" value="2"/>
</dbReference>